<dbReference type="PANTHER" id="PTHR36358:SF1">
    <property type="entry name" value="SUCCINATE DEHYDROGENASE SUBUNIT 4, MITOCHONDRIAL"/>
    <property type="match status" value="1"/>
</dbReference>
<dbReference type="SUPFAM" id="SSF81343">
    <property type="entry name" value="Fumarate reductase respiratory complex transmembrane subunits"/>
    <property type="match status" value="1"/>
</dbReference>
<dbReference type="GO" id="GO:0045273">
    <property type="term" value="C:respiratory chain complex II (succinate dehydrogenase)"/>
    <property type="evidence" value="ECO:0007669"/>
    <property type="project" value="InterPro"/>
</dbReference>
<evidence type="ECO:0000256" key="2">
    <source>
        <dbReference type="ARBA" id="ARBA00011313"/>
    </source>
</evidence>
<dbReference type="STRING" id="3469.A0A4Y7L0C4"/>
<dbReference type="InterPro" id="IPR034804">
    <property type="entry name" value="SQR/QFR_C/D"/>
</dbReference>
<comment type="subcellular location">
    <subcellularLocation>
        <location evidence="1">Mitochondrion inner membrane</location>
        <topology evidence="1">Single-pass membrane protein</topology>
    </subcellularLocation>
</comment>
<keyword evidence="4" id="KW-1185">Reference proteome</keyword>
<dbReference type="EMBL" id="CM010723">
    <property type="protein sequence ID" value="RZC78102.1"/>
    <property type="molecule type" value="Genomic_DNA"/>
</dbReference>
<protein>
    <submittedName>
        <fullName evidence="3">Uncharacterized protein</fullName>
    </submittedName>
</protein>
<evidence type="ECO:0000256" key="1">
    <source>
        <dbReference type="ARBA" id="ARBA00004434"/>
    </source>
</evidence>
<sequence length="137" mass="15644">MSRRVLLNKMIQARNSIGKIQTPVSSTSVLNNEFHTLGSTNGLINRQIQNGTYPPYQNTTTRCFGATPLEKVQKSAVKGNTLKKMFEANRAVFWHMNLGMEEILKDYVHQEVTREWVSVYLRVFSIIVMKDLVLALV</sequence>
<evidence type="ECO:0000313" key="3">
    <source>
        <dbReference type="EMBL" id="RZC78102.1"/>
    </source>
</evidence>
<dbReference type="Gramene" id="RZC78102">
    <property type="protein sequence ID" value="RZC78102"/>
    <property type="gene ID" value="C5167_002292"/>
</dbReference>
<dbReference type="Gene3D" id="1.20.1300.10">
    <property type="entry name" value="Fumarate reductase/succinate dehydrogenase, transmembrane subunit"/>
    <property type="match status" value="1"/>
</dbReference>
<comment type="subunit">
    <text evidence="2">Component of complex II composed of eight subunits in plants: four classical SDH subunits SDH1, SDH2, SDH3 and SDH4 (a flavoprotein (FP), an iron-sulfur protein (IP), and a cytochrome b composed of a large and a small subunit.), as well as four subunits unknown in mitochondria from bacteria and heterotrophic eukaryotes.</text>
</comment>
<dbReference type="Proteomes" id="UP000316621">
    <property type="component" value="Chromosome 9"/>
</dbReference>
<dbReference type="InterPro" id="IPR044963">
    <property type="entry name" value="SDH4"/>
</dbReference>
<dbReference type="GO" id="GO:0005743">
    <property type="term" value="C:mitochondrial inner membrane"/>
    <property type="evidence" value="ECO:0007669"/>
    <property type="project" value="UniProtKB-SubCell"/>
</dbReference>
<reference evidence="3 4" key="1">
    <citation type="journal article" date="2018" name="Science">
        <title>The opium poppy genome and morphinan production.</title>
        <authorList>
            <person name="Guo L."/>
            <person name="Winzer T."/>
            <person name="Yang X."/>
            <person name="Li Y."/>
            <person name="Ning Z."/>
            <person name="He Z."/>
            <person name="Teodor R."/>
            <person name="Lu Y."/>
            <person name="Bowser T.A."/>
            <person name="Graham I.A."/>
            <person name="Ye K."/>
        </authorList>
    </citation>
    <scope>NUCLEOTIDE SEQUENCE [LARGE SCALE GENOMIC DNA]</scope>
    <source>
        <strain evidence="4">cv. HN1</strain>
        <tissue evidence="3">Leaves</tissue>
    </source>
</reference>
<evidence type="ECO:0000313" key="4">
    <source>
        <dbReference type="Proteomes" id="UP000316621"/>
    </source>
</evidence>
<dbReference type="AlphaFoldDB" id="A0A4Y7L0C4"/>
<gene>
    <name evidence="3" type="ORF">C5167_002292</name>
</gene>
<organism evidence="3 4">
    <name type="scientific">Papaver somniferum</name>
    <name type="common">Opium poppy</name>
    <dbReference type="NCBI Taxonomy" id="3469"/>
    <lineage>
        <taxon>Eukaryota</taxon>
        <taxon>Viridiplantae</taxon>
        <taxon>Streptophyta</taxon>
        <taxon>Embryophyta</taxon>
        <taxon>Tracheophyta</taxon>
        <taxon>Spermatophyta</taxon>
        <taxon>Magnoliopsida</taxon>
        <taxon>Ranunculales</taxon>
        <taxon>Papaveraceae</taxon>
        <taxon>Papaveroideae</taxon>
        <taxon>Papaver</taxon>
    </lineage>
</organism>
<dbReference type="PANTHER" id="PTHR36358">
    <property type="entry name" value="SUCCINATE DEHYDROGENASE SUBUNIT 4, MITOCHONDRIAL"/>
    <property type="match status" value="1"/>
</dbReference>
<dbReference type="GO" id="GO:0006121">
    <property type="term" value="P:mitochondrial electron transport, succinate to ubiquinone"/>
    <property type="evidence" value="ECO:0007669"/>
    <property type="project" value="InterPro"/>
</dbReference>
<name>A0A4Y7L0C4_PAPSO</name>
<proteinExistence type="predicted"/>
<dbReference type="GO" id="GO:0006099">
    <property type="term" value="P:tricarboxylic acid cycle"/>
    <property type="evidence" value="ECO:0007669"/>
    <property type="project" value="InterPro"/>
</dbReference>
<accession>A0A4Y7L0C4</accession>